<dbReference type="KEGG" id="nur:ATY38_00360"/>
<dbReference type="GO" id="GO:0009360">
    <property type="term" value="C:DNA polymerase III complex"/>
    <property type="evidence" value="ECO:0007669"/>
    <property type="project" value="TreeGrafter"/>
</dbReference>
<dbReference type="Proteomes" id="UP000182882">
    <property type="component" value="Unassembled WGS sequence"/>
</dbReference>
<dbReference type="AlphaFoldDB" id="A0A1H2DNY7"/>
<name>A0A1H2DNY7_9PROT</name>
<dbReference type="PANTHER" id="PTHR11669">
    <property type="entry name" value="REPLICATION FACTOR C / DNA POLYMERASE III GAMMA-TAU SUBUNIT"/>
    <property type="match status" value="1"/>
</dbReference>
<dbReference type="Gene3D" id="3.40.50.300">
    <property type="entry name" value="P-loop containing nucleotide triphosphate hydrolases"/>
    <property type="match status" value="1"/>
</dbReference>
<dbReference type="GO" id="GO:0008408">
    <property type="term" value="F:3'-5' exonuclease activity"/>
    <property type="evidence" value="ECO:0007669"/>
    <property type="project" value="InterPro"/>
</dbReference>
<dbReference type="RefSeq" id="WP_062557539.1">
    <property type="nucleotide sequence ID" value="NZ_CP013341.1"/>
</dbReference>
<sequence>MSEIYRWQQEIWSKLMRNRQFLGHALLLKGKQGIGKYDFARQLAKSLLCTAPMADHEACGECLSCGWFEHDSHPNFYLVMPEALAVISGGSGEKEEGEEKSGSASAKKSVSQKISIEQIRKLTDFVYLTGHQSGYKIILIYPAETMNTASTNALLKKLEEPPENVLFILITHQAQHLLPTIRSRCQQISMPIPDVESSVAWLQQQAVSDPEGKLAAAGYAPLSALLLDKGEYAAHYEQFIRHIAHPKQFDPLMLAGALQQTSLSTVVSWLQKWCYDLVSYHTTGKIRYYLKQSQAIQALSEQISLVECVRFTRELYIKQQLSHHPLNSRLFLEEMFITYAVMMRKE</sequence>
<keyword evidence="2" id="KW-1185">Reference proteome</keyword>
<accession>A0A1H2DNY7</accession>
<dbReference type="NCBIfam" id="TIGR00678">
    <property type="entry name" value="holB"/>
    <property type="match status" value="1"/>
</dbReference>
<dbReference type="InterPro" id="IPR004622">
    <property type="entry name" value="DNA_pol_HolB"/>
</dbReference>
<dbReference type="EMBL" id="FNLN01000002">
    <property type="protein sequence ID" value="SDT84647.1"/>
    <property type="molecule type" value="Genomic_DNA"/>
</dbReference>
<reference evidence="2" key="1">
    <citation type="submission" date="2016-10" db="EMBL/GenBank/DDBJ databases">
        <authorList>
            <person name="Varghese N."/>
            <person name="Submissions S."/>
        </authorList>
    </citation>
    <scope>NUCLEOTIDE SEQUENCE [LARGE SCALE GENOMIC DNA]</scope>
    <source>
        <strain evidence="2">Nm10</strain>
    </source>
</reference>
<dbReference type="PANTHER" id="PTHR11669:SF8">
    <property type="entry name" value="DNA POLYMERASE III SUBUNIT DELTA"/>
    <property type="match status" value="1"/>
</dbReference>
<dbReference type="InterPro" id="IPR027417">
    <property type="entry name" value="P-loop_NTPase"/>
</dbReference>
<evidence type="ECO:0000313" key="2">
    <source>
        <dbReference type="Proteomes" id="UP000182882"/>
    </source>
</evidence>
<organism evidence="1 2">
    <name type="scientific">Nitrosomonas ureae</name>
    <dbReference type="NCBI Taxonomy" id="44577"/>
    <lineage>
        <taxon>Bacteria</taxon>
        <taxon>Pseudomonadati</taxon>
        <taxon>Pseudomonadota</taxon>
        <taxon>Betaproteobacteria</taxon>
        <taxon>Nitrosomonadales</taxon>
        <taxon>Nitrosomonadaceae</taxon>
        <taxon>Nitrosomonas</taxon>
    </lineage>
</organism>
<gene>
    <name evidence="1" type="ORF">SAMN05216406_10255</name>
</gene>
<dbReference type="InterPro" id="IPR050238">
    <property type="entry name" value="DNA_Rep/Repair_Clamp_Loader"/>
</dbReference>
<protein>
    <submittedName>
        <fullName evidence="1">DNA polymerase III, delta prime subunit</fullName>
    </submittedName>
</protein>
<dbReference type="GO" id="GO:0006261">
    <property type="term" value="P:DNA-templated DNA replication"/>
    <property type="evidence" value="ECO:0007669"/>
    <property type="project" value="TreeGrafter"/>
</dbReference>
<dbReference type="SUPFAM" id="SSF52540">
    <property type="entry name" value="P-loop containing nucleoside triphosphate hydrolases"/>
    <property type="match status" value="1"/>
</dbReference>
<proteinExistence type="predicted"/>
<evidence type="ECO:0000313" key="1">
    <source>
        <dbReference type="EMBL" id="SDT84647.1"/>
    </source>
</evidence>
<dbReference type="Pfam" id="PF13177">
    <property type="entry name" value="DNA_pol3_delta2"/>
    <property type="match status" value="1"/>
</dbReference>
<dbReference type="GO" id="GO:0003887">
    <property type="term" value="F:DNA-directed DNA polymerase activity"/>
    <property type="evidence" value="ECO:0007669"/>
    <property type="project" value="InterPro"/>
</dbReference>